<dbReference type="EMBL" id="NAAC01000041">
    <property type="protein sequence ID" value="RDJ03968.1"/>
    <property type="molecule type" value="Genomic_DNA"/>
</dbReference>
<comment type="caution">
    <text evidence="1">The sequence shown here is derived from an EMBL/GenBank/DDBJ whole genome shotgun (WGS) entry which is preliminary data.</text>
</comment>
<accession>A0A370KGQ2</accession>
<dbReference type="AlphaFoldDB" id="A0A370KGQ2"/>
<gene>
    <name evidence="1" type="ORF">B5K06_29130</name>
</gene>
<protein>
    <submittedName>
        <fullName evidence="1">Uncharacterized protein</fullName>
    </submittedName>
</protein>
<dbReference type="Proteomes" id="UP000254939">
    <property type="component" value="Unassembled WGS sequence"/>
</dbReference>
<proteinExistence type="predicted"/>
<evidence type="ECO:0000313" key="1">
    <source>
        <dbReference type="EMBL" id="RDJ03968.1"/>
    </source>
</evidence>
<reference evidence="1 2" key="1">
    <citation type="submission" date="2017-03" db="EMBL/GenBank/DDBJ databases">
        <title>Genome analysis of Rhizobial strains effectives or ineffectives for nitrogen fixation isolated from bean seeds.</title>
        <authorList>
            <person name="Peralta H."/>
            <person name="Aguilar-Vera A."/>
            <person name="Mora Y."/>
            <person name="Vargas-Lagunas C."/>
            <person name="Girard L."/>
            <person name="Mora J."/>
        </authorList>
    </citation>
    <scope>NUCLEOTIDE SEQUENCE [LARGE SCALE GENOMIC DNA]</scope>
    <source>
        <strain evidence="1 2">CCGM3</strain>
    </source>
</reference>
<sequence>MVPPKASIRLCLMSWTCQNLLQIQAQGTRPCSNFLADRDCALSTGKALGVDFPVKTRKTFRFSPWFWPEKLACRIPNRSPFAIGS</sequence>
<organism evidence="1 2">
    <name type="scientific">Rhizobium grahamii</name>
    <dbReference type="NCBI Taxonomy" id="1120045"/>
    <lineage>
        <taxon>Bacteria</taxon>
        <taxon>Pseudomonadati</taxon>
        <taxon>Pseudomonadota</taxon>
        <taxon>Alphaproteobacteria</taxon>
        <taxon>Hyphomicrobiales</taxon>
        <taxon>Rhizobiaceae</taxon>
        <taxon>Rhizobium/Agrobacterium group</taxon>
        <taxon>Rhizobium</taxon>
    </lineage>
</organism>
<name>A0A370KGQ2_9HYPH</name>
<evidence type="ECO:0000313" key="2">
    <source>
        <dbReference type="Proteomes" id="UP000254939"/>
    </source>
</evidence>